<sequence length="155" mass="17486">IHKRAGKLIMNENRSKLVTNLKPGRKIKHGGYALLSTEKLPEHRKYVEKYLTATREGLIRDLGPNEIDLTVAQIILIDRTVTKLGVIRCIEEHIRENSVMVGDTLAPSLKDSYLAYDNSVRLGLQALGINSKKADGIMNLGKYVEEKYGKKKEEK</sequence>
<comment type="caution">
    <text evidence="1">The sequence shown here is derived from an EMBL/GenBank/DDBJ whole genome shotgun (WGS) entry which is preliminary data.</text>
</comment>
<dbReference type="AlphaFoldDB" id="X1GQR8"/>
<organism evidence="1">
    <name type="scientific">marine sediment metagenome</name>
    <dbReference type="NCBI Taxonomy" id="412755"/>
    <lineage>
        <taxon>unclassified sequences</taxon>
        <taxon>metagenomes</taxon>
        <taxon>ecological metagenomes</taxon>
    </lineage>
</organism>
<evidence type="ECO:0000313" key="1">
    <source>
        <dbReference type="EMBL" id="GAH35358.1"/>
    </source>
</evidence>
<protein>
    <submittedName>
        <fullName evidence="1">Uncharacterized protein</fullName>
    </submittedName>
</protein>
<dbReference type="EMBL" id="BARU01010635">
    <property type="protein sequence ID" value="GAH35358.1"/>
    <property type="molecule type" value="Genomic_DNA"/>
</dbReference>
<name>X1GQR8_9ZZZZ</name>
<feature type="non-terminal residue" evidence="1">
    <location>
        <position position="1"/>
    </location>
</feature>
<accession>X1GQR8</accession>
<reference evidence="1" key="1">
    <citation type="journal article" date="2014" name="Front. Microbiol.">
        <title>High frequency of phylogenetically diverse reductive dehalogenase-homologous genes in deep subseafloor sedimentary metagenomes.</title>
        <authorList>
            <person name="Kawai M."/>
            <person name="Futagami T."/>
            <person name="Toyoda A."/>
            <person name="Takaki Y."/>
            <person name="Nishi S."/>
            <person name="Hori S."/>
            <person name="Arai W."/>
            <person name="Tsubouchi T."/>
            <person name="Morono Y."/>
            <person name="Uchiyama I."/>
            <person name="Ito T."/>
            <person name="Fujiyama A."/>
            <person name="Inagaki F."/>
            <person name="Takami H."/>
        </authorList>
    </citation>
    <scope>NUCLEOTIDE SEQUENCE</scope>
    <source>
        <strain evidence="1">Expedition CK06-06</strain>
    </source>
</reference>
<gene>
    <name evidence="1" type="ORF">S03H2_20222</name>
</gene>
<proteinExistence type="predicted"/>